<evidence type="ECO:0000313" key="7">
    <source>
        <dbReference type="Proteomes" id="UP001256711"/>
    </source>
</evidence>
<name>A0AAW8TV73_9ENTE</name>
<dbReference type="Gene3D" id="1.10.1660.10">
    <property type="match status" value="1"/>
</dbReference>
<dbReference type="PANTHER" id="PTHR30204">
    <property type="entry name" value="REDOX-CYCLING DRUG-SENSING TRANSCRIPTIONAL ACTIVATOR SOXR"/>
    <property type="match status" value="1"/>
</dbReference>
<evidence type="ECO:0000256" key="4">
    <source>
        <dbReference type="ARBA" id="ARBA00023163"/>
    </source>
</evidence>
<sequence>MEYTVNQLAALSGVTKRTLRYYDQQGLLPPKRISSAGYRIYGPAQVDRLQQILFLKQFGLKLEEIKEIVTKPDFDITPLLERQRLVLTQQMTQIKGQLQHLEQTLAYYKGVENMSDTEKFEAFKAAKIAQNEEQYGTEIRQRYGDEAVDRSNEKWQHLTKEQYETMQAAETRLFVNLEALLKQGTPLDLDSAQAKEAFLAHREWLTTTAPFYNEAYHRTLGEMYVADERFAAYYNDRTSQPSANLLKEIIFHYTKADEE</sequence>
<keyword evidence="3" id="KW-0010">Activator</keyword>
<reference evidence="6" key="1">
    <citation type="submission" date="2023-03" db="EMBL/GenBank/DDBJ databases">
        <authorList>
            <person name="Shen W."/>
            <person name="Cai J."/>
        </authorList>
    </citation>
    <scope>NUCLEOTIDE SEQUENCE</scope>
    <source>
        <strain evidence="6">B226-2</strain>
    </source>
</reference>
<evidence type="ECO:0000256" key="2">
    <source>
        <dbReference type="ARBA" id="ARBA00023125"/>
    </source>
</evidence>
<dbReference type="GO" id="GO:0003677">
    <property type="term" value="F:DNA binding"/>
    <property type="evidence" value="ECO:0007669"/>
    <property type="project" value="UniProtKB-KW"/>
</dbReference>
<dbReference type="GO" id="GO:0003700">
    <property type="term" value="F:DNA-binding transcription factor activity"/>
    <property type="evidence" value="ECO:0007669"/>
    <property type="project" value="InterPro"/>
</dbReference>
<gene>
    <name evidence="6" type="ORF">P7H43_05080</name>
</gene>
<dbReference type="Pfam" id="PF13411">
    <property type="entry name" value="MerR_1"/>
    <property type="match status" value="1"/>
</dbReference>
<evidence type="ECO:0000256" key="1">
    <source>
        <dbReference type="ARBA" id="ARBA00023015"/>
    </source>
</evidence>
<evidence type="ECO:0000256" key="3">
    <source>
        <dbReference type="ARBA" id="ARBA00023159"/>
    </source>
</evidence>
<dbReference type="InterPro" id="IPR009061">
    <property type="entry name" value="DNA-bd_dom_put_sf"/>
</dbReference>
<dbReference type="RefSeq" id="WP_311835181.1">
    <property type="nucleotide sequence ID" value="NZ_JARQBJ010000002.1"/>
</dbReference>
<feature type="domain" description="HTH merR-type" evidence="5">
    <location>
        <begin position="1"/>
        <end position="71"/>
    </location>
</feature>
<dbReference type="PROSITE" id="PS50937">
    <property type="entry name" value="HTH_MERR_2"/>
    <property type="match status" value="1"/>
</dbReference>
<dbReference type="Gene3D" id="1.10.490.50">
    <property type="entry name" value="Antibiotic binding domain of TipA-like multidrug resistance regulators"/>
    <property type="match status" value="1"/>
</dbReference>
<dbReference type="SMART" id="SM00422">
    <property type="entry name" value="HTH_MERR"/>
    <property type="match status" value="1"/>
</dbReference>
<dbReference type="InterPro" id="IPR047057">
    <property type="entry name" value="MerR_fam"/>
</dbReference>
<accession>A0AAW8TV73</accession>
<dbReference type="CDD" id="cd01106">
    <property type="entry name" value="HTH_TipAL-Mta"/>
    <property type="match status" value="1"/>
</dbReference>
<keyword evidence="4" id="KW-0804">Transcription</keyword>
<dbReference type="InterPro" id="IPR012925">
    <property type="entry name" value="TipAS_dom"/>
</dbReference>
<dbReference type="InterPro" id="IPR000551">
    <property type="entry name" value="MerR-type_HTH_dom"/>
</dbReference>
<dbReference type="EMBL" id="JARQBJ010000002">
    <property type="protein sequence ID" value="MDT2809848.1"/>
    <property type="molecule type" value="Genomic_DNA"/>
</dbReference>
<dbReference type="AlphaFoldDB" id="A0AAW8TV73"/>
<dbReference type="SUPFAM" id="SSF89082">
    <property type="entry name" value="Antibiotic binding domain of TipA-like multidrug resistance regulators"/>
    <property type="match status" value="1"/>
</dbReference>
<organism evidence="6 7">
    <name type="scientific">Enterococcus asini</name>
    <dbReference type="NCBI Taxonomy" id="57732"/>
    <lineage>
        <taxon>Bacteria</taxon>
        <taxon>Bacillati</taxon>
        <taxon>Bacillota</taxon>
        <taxon>Bacilli</taxon>
        <taxon>Lactobacillales</taxon>
        <taxon>Enterococcaceae</taxon>
        <taxon>Enterococcus</taxon>
    </lineage>
</organism>
<dbReference type="SUPFAM" id="SSF46955">
    <property type="entry name" value="Putative DNA-binding domain"/>
    <property type="match status" value="1"/>
</dbReference>
<evidence type="ECO:0000259" key="5">
    <source>
        <dbReference type="PROSITE" id="PS50937"/>
    </source>
</evidence>
<comment type="caution">
    <text evidence="6">The sequence shown here is derived from an EMBL/GenBank/DDBJ whole genome shotgun (WGS) entry which is preliminary data.</text>
</comment>
<proteinExistence type="predicted"/>
<evidence type="ECO:0000313" key="6">
    <source>
        <dbReference type="EMBL" id="MDT2809848.1"/>
    </source>
</evidence>
<dbReference type="Proteomes" id="UP001256711">
    <property type="component" value="Unassembled WGS sequence"/>
</dbReference>
<keyword evidence="2" id="KW-0238">DNA-binding</keyword>
<dbReference type="PANTHER" id="PTHR30204:SF90">
    <property type="entry name" value="HTH-TYPE TRANSCRIPTIONAL ACTIVATOR MTA"/>
    <property type="match status" value="1"/>
</dbReference>
<keyword evidence="1" id="KW-0805">Transcription regulation</keyword>
<dbReference type="PRINTS" id="PR00040">
    <property type="entry name" value="HTHMERR"/>
</dbReference>
<dbReference type="InterPro" id="IPR036244">
    <property type="entry name" value="TipA-like_antibiotic-bd"/>
</dbReference>
<dbReference type="Pfam" id="PF07739">
    <property type="entry name" value="TipAS"/>
    <property type="match status" value="1"/>
</dbReference>
<protein>
    <submittedName>
        <fullName evidence="6">MerR family transcriptional regulator</fullName>
    </submittedName>
</protein>